<proteinExistence type="predicted"/>
<accession>A0A6J5R4R0</accession>
<dbReference type="InterPro" id="IPR027924">
    <property type="entry name" value="XkdF"/>
</dbReference>
<evidence type="ECO:0000259" key="1">
    <source>
        <dbReference type="Pfam" id="PF14550"/>
    </source>
</evidence>
<dbReference type="Pfam" id="PF14550">
    <property type="entry name" value="Peptidase_S78_2"/>
    <property type="match status" value="1"/>
</dbReference>
<feature type="domain" description="Phage-like element PBSX protein XkdF" evidence="1">
    <location>
        <begin position="45"/>
        <end position="168"/>
    </location>
</feature>
<dbReference type="EMBL" id="LR797121">
    <property type="protein sequence ID" value="CAB4188581.1"/>
    <property type="molecule type" value="Genomic_DNA"/>
</dbReference>
<dbReference type="EMBL" id="LR796504">
    <property type="protein sequence ID" value="CAB4148695.1"/>
    <property type="molecule type" value="Genomic_DNA"/>
</dbReference>
<evidence type="ECO:0000313" key="2">
    <source>
        <dbReference type="EMBL" id="CAB4148695.1"/>
    </source>
</evidence>
<evidence type="ECO:0000313" key="5">
    <source>
        <dbReference type="EMBL" id="CAB4220384.1"/>
    </source>
</evidence>
<organism evidence="4">
    <name type="scientific">uncultured Caudovirales phage</name>
    <dbReference type="NCBI Taxonomy" id="2100421"/>
    <lineage>
        <taxon>Viruses</taxon>
        <taxon>Duplodnaviria</taxon>
        <taxon>Heunggongvirae</taxon>
        <taxon>Uroviricota</taxon>
        <taxon>Caudoviricetes</taxon>
        <taxon>Peduoviridae</taxon>
        <taxon>Maltschvirus</taxon>
        <taxon>Maltschvirus maltsch</taxon>
    </lineage>
</organism>
<name>A0A6J5R4R0_9CAUD</name>
<sequence length="371" mass="41598">MKTYQAKYNRQKNKGVFGISLVENPAMEGLFIALSEDEKKIQFATVNEEKRILAGLVLEPNKPIYRNQNGEEFNIVFDEQTVEDLCYGFSQNKNNSNSTIEHDTNQIIDGVSFTENWLVRDDKMDTSVALGLKCKKGSWVAVMKVDSDEIWNDYVKTGKVQGFSIDAMLSLEEVNLKTEIKMSKEQEKSFMELLKDLPNAIKLALTPKEVELKLGSVKLADGSLTLEFDGEMIMVDQSVWITAEDGTRVPVPVGEHLLEDGTTLIVEVEGIAKEVRMPQEEVEVDENAPMDMTDGKVSNDAKIASEIESAIKSILIKYSEQQATIFELKSQVEQLEKAPASNGIKQPLNNTTVDLSKMTKGERILYNIKNN</sequence>
<reference evidence="4" key="1">
    <citation type="submission" date="2020-05" db="EMBL/GenBank/DDBJ databases">
        <authorList>
            <person name="Chiriac C."/>
            <person name="Salcher M."/>
            <person name="Ghai R."/>
            <person name="Kavagutti S V."/>
        </authorList>
    </citation>
    <scope>NUCLEOTIDE SEQUENCE</scope>
</reference>
<evidence type="ECO:0000313" key="3">
    <source>
        <dbReference type="EMBL" id="CAB4179014.1"/>
    </source>
</evidence>
<evidence type="ECO:0000313" key="4">
    <source>
        <dbReference type="EMBL" id="CAB4188581.1"/>
    </source>
</evidence>
<protein>
    <submittedName>
        <fullName evidence="4">Phage-like element PBSX protein, XkdF</fullName>
    </submittedName>
</protein>
<gene>
    <name evidence="3" type="ORF">UFOVP1027_28</name>
    <name evidence="4" type="ORF">UFOVP1182_46</name>
    <name evidence="5" type="ORF">UFOVP1632_10</name>
    <name evidence="2" type="ORF">UFOVP530_28</name>
</gene>
<dbReference type="EMBL" id="LR797498">
    <property type="protein sequence ID" value="CAB4220384.1"/>
    <property type="molecule type" value="Genomic_DNA"/>
</dbReference>
<dbReference type="EMBL" id="LR796974">
    <property type="protein sequence ID" value="CAB4179014.1"/>
    <property type="molecule type" value="Genomic_DNA"/>
</dbReference>